<evidence type="ECO:0000313" key="2">
    <source>
        <dbReference type="EMBL" id="MDQ1150881.1"/>
    </source>
</evidence>
<evidence type="ECO:0000313" key="3">
    <source>
        <dbReference type="Proteomes" id="UP001244640"/>
    </source>
</evidence>
<keyword evidence="3" id="KW-1185">Reference proteome</keyword>
<reference evidence="2 3" key="1">
    <citation type="submission" date="2023-07" db="EMBL/GenBank/DDBJ databases">
        <title>Functional and genomic diversity of the sorghum phyllosphere microbiome.</title>
        <authorList>
            <person name="Shade A."/>
        </authorList>
    </citation>
    <scope>NUCLEOTIDE SEQUENCE [LARGE SCALE GENOMIC DNA]</scope>
    <source>
        <strain evidence="2 3">SORGH_AS_0892</strain>
    </source>
</reference>
<evidence type="ECO:0000259" key="1">
    <source>
        <dbReference type="PROSITE" id="PS50902"/>
    </source>
</evidence>
<gene>
    <name evidence="2" type="ORF">QE382_002865</name>
</gene>
<dbReference type="InterPro" id="IPR008254">
    <property type="entry name" value="Flavodoxin/NO_synth"/>
</dbReference>
<dbReference type="InterPro" id="IPR017938">
    <property type="entry name" value="Riboflavin_synthase-like_b-brl"/>
</dbReference>
<proteinExistence type="predicted"/>
<dbReference type="Gene3D" id="3.40.50.360">
    <property type="match status" value="1"/>
</dbReference>
<organism evidence="2 3">
    <name type="scientific">Sphingobacterium zeae</name>
    <dbReference type="NCBI Taxonomy" id="1776859"/>
    <lineage>
        <taxon>Bacteria</taxon>
        <taxon>Pseudomonadati</taxon>
        <taxon>Bacteroidota</taxon>
        <taxon>Sphingobacteriia</taxon>
        <taxon>Sphingobacteriales</taxon>
        <taxon>Sphingobacteriaceae</taxon>
        <taxon>Sphingobacterium</taxon>
    </lineage>
</organism>
<dbReference type="PROSITE" id="PS50902">
    <property type="entry name" value="FLAVODOXIN_LIKE"/>
    <property type="match status" value="1"/>
</dbReference>
<accession>A0ABU0U8Z7</accession>
<sequence>MNNYTEYPQVKYLMLLTSTYGEGDAPSSASRFLNLLQKTGQTHKVNVSVLGFGSKDYADFCGYSETVFRALERQGWADMPIPLHKINDKSVDQFCDWIKALINYYTMPLIASPALFSGRSKEINTFVIDERFFSEDGQLFRVCIKTDSNVRFTSGDLLAIKPAGDHRERFYSVSRIGDRIELVVREFPSGLGSPFL</sequence>
<dbReference type="Pfam" id="PF00258">
    <property type="entry name" value="Flavodoxin_1"/>
    <property type="match status" value="1"/>
</dbReference>
<dbReference type="Proteomes" id="UP001244640">
    <property type="component" value="Unassembled WGS sequence"/>
</dbReference>
<comment type="caution">
    <text evidence="2">The sequence shown here is derived from an EMBL/GenBank/DDBJ whole genome shotgun (WGS) entry which is preliminary data.</text>
</comment>
<dbReference type="SUPFAM" id="SSF52218">
    <property type="entry name" value="Flavoproteins"/>
    <property type="match status" value="1"/>
</dbReference>
<dbReference type="EMBL" id="JAUTBA010000001">
    <property type="protein sequence ID" value="MDQ1150881.1"/>
    <property type="molecule type" value="Genomic_DNA"/>
</dbReference>
<protein>
    <recommendedName>
        <fullName evidence="1">Flavodoxin-like domain-containing protein</fullName>
    </recommendedName>
</protein>
<dbReference type="InterPro" id="IPR029039">
    <property type="entry name" value="Flavoprotein-like_sf"/>
</dbReference>
<feature type="domain" description="Flavodoxin-like" evidence="1">
    <location>
        <begin position="1"/>
        <end position="102"/>
    </location>
</feature>
<dbReference type="RefSeq" id="WP_307186453.1">
    <property type="nucleotide sequence ID" value="NZ_JAUTBA010000001.1"/>
</dbReference>
<dbReference type="SUPFAM" id="SSF63380">
    <property type="entry name" value="Riboflavin synthase domain-like"/>
    <property type="match status" value="1"/>
</dbReference>
<name>A0ABU0U8Z7_9SPHI</name>